<dbReference type="EMBL" id="CP102382">
    <property type="protein sequence ID" value="UUV22315.1"/>
    <property type="molecule type" value="Genomic_DNA"/>
</dbReference>
<dbReference type="Proteomes" id="UP001317001">
    <property type="component" value="Chromosome"/>
</dbReference>
<feature type="signal peptide" evidence="1">
    <location>
        <begin position="1"/>
        <end position="20"/>
    </location>
</feature>
<dbReference type="RefSeq" id="WP_257500232.1">
    <property type="nucleotide sequence ID" value="NZ_CP102382.1"/>
</dbReference>
<evidence type="ECO:0000313" key="2">
    <source>
        <dbReference type="EMBL" id="UUV22315.1"/>
    </source>
</evidence>
<sequence>MKKYILYLVICFVSSLNVHAQIETLEEAFKAESKQNQEYLRKSLHGEKSFLYVSKQGEIETILNGKEPIDVMELEDVIAIQKLRLTNEQLQQLKVLIINVPAESSNEIDLEVASLANLEYINLKGYDEQSLKKVSEKLSNQLKESRLKSKILIQKLNIDR</sequence>
<evidence type="ECO:0000313" key="3">
    <source>
        <dbReference type="Proteomes" id="UP001317001"/>
    </source>
</evidence>
<feature type="chain" id="PRO_5046682726" evidence="1">
    <location>
        <begin position="21"/>
        <end position="160"/>
    </location>
</feature>
<proteinExistence type="predicted"/>
<evidence type="ECO:0000256" key="1">
    <source>
        <dbReference type="SAM" id="SignalP"/>
    </source>
</evidence>
<name>A0ABY5NUP3_9FLAO</name>
<reference evidence="2 3" key="1">
    <citation type="submission" date="2022-08" db="EMBL/GenBank/DDBJ databases">
        <title>Myroides zhujiangensis sp. nov., a novel bacterium isolated from sediment in the Pearl River Estuary.</title>
        <authorList>
            <person name="Cui L."/>
        </authorList>
    </citation>
    <scope>NUCLEOTIDE SEQUENCE [LARGE SCALE GENOMIC DNA]</scope>
    <source>
        <strain evidence="2 3">SCSIO 72103</strain>
    </source>
</reference>
<gene>
    <name evidence="2" type="ORF">NPX36_04570</name>
</gene>
<accession>A0ABY5NUP3</accession>
<keyword evidence="3" id="KW-1185">Reference proteome</keyword>
<organism evidence="2 3">
    <name type="scientific">Paenimyroides aestuarii</name>
    <dbReference type="NCBI Taxonomy" id="2968490"/>
    <lineage>
        <taxon>Bacteria</taxon>
        <taxon>Pseudomonadati</taxon>
        <taxon>Bacteroidota</taxon>
        <taxon>Flavobacteriia</taxon>
        <taxon>Flavobacteriales</taxon>
        <taxon>Flavobacteriaceae</taxon>
        <taxon>Paenimyroides</taxon>
    </lineage>
</organism>
<keyword evidence="1" id="KW-0732">Signal</keyword>
<protein>
    <submittedName>
        <fullName evidence="2">Uncharacterized protein</fullName>
    </submittedName>
</protein>